<name>M6CYE4_9LEPT</name>
<comment type="caution">
    <text evidence="1">The sequence shown here is derived from an EMBL/GenBank/DDBJ whole genome shotgun (WGS) entry which is preliminary data.</text>
</comment>
<dbReference type="PATRIC" id="fig|1218565.3.peg.2032"/>
<evidence type="ECO:0000313" key="1">
    <source>
        <dbReference type="EMBL" id="EMJ95511.1"/>
    </source>
</evidence>
<sequence>MKIAFIRTTFFQIDPTHKKILRSLLGKLQRISRNRDVLKRKSDSKFR</sequence>
<dbReference type="EMBL" id="ANIK01000035">
    <property type="protein sequence ID" value="EMJ95511.1"/>
    <property type="molecule type" value="Genomic_DNA"/>
</dbReference>
<reference evidence="1 2" key="1">
    <citation type="submission" date="2013-01" db="EMBL/GenBank/DDBJ databases">
        <authorList>
            <person name="Harkins D.M."/>
            <person name="Durkin A.S."/>
            <person name="Brinkac L.M."/>
            <person name="Haft D.H."/>
            <person name="Selengut J.D."/>
            <person name="Sanka R."/>
            <person name="DePew J."/>
            <person name="Purushe J."/>
            <person name="Galloway R.L."/>
            <person name="Vinetz J.M."/>
            <person name="Sutton G.G."/>
            <person name="Nierman W.C."/>
            <person name="Fouts D.E."/>
        </authorList>
    </citation>
    <scope>NUCLEOTIDE SEQUENCE [LARGE SCALE GENOMIC DNA]</scope>
    <source>
        <strain evidence="1 2">79601</strain>
    </source>
</reference>
<dbReference type="AlphaFoldDB" id="M6CYE4"/>
<organism evidence="1 2">
    <name type="scientific">Leptospira alstonii serovar Sichuan str. 79601</name>
    <dbReference type="NCBI Taxonomy" id="1218565"/>
    <lineage>
        <taxon>Bacteria</taxon>
        <taxon>Pseudomonadati</taxon>
        <taxon>Spirochaetota</taxon>
        <taxon>Spirochaetia</taxon>
        <taxon>Leptospirales</taxon>
        <taxon>Leptospiraceae</taxon>
        <taxon>Leptospira</taxon>
    </lineage>
</organism>
<accession>M6CYE4</accession>
<protein>
    <submittedName>
        <fullName evidence="1">Uncharacterized protein</fullName>
    </submittedName>
</protein>
<gene>
    <name evidence="1" type="ORF">LEP1GSC194_3686</name>
</gene>
<evidence type="ECO:0000313" key="2">
    <source>
        <dbReference type="Proteomes" id="UP000011988"/>
    </source>
</evidence>
<dbReference type="Proteomes" id="UP000011988">
    <property type="component" value="Unassembled WGS sequence"/>
</dbReference>
<proteinExistence type="predicted"/>